<dbReference type="SUPFAM" id="SSF50729">
    <property type="entry name" value="PH domain-like"/>
    <property type="match status" value="1"/>
</dbReference>
<feature type="coiled-coil region" evidence="1">
    <location>
        <begin position="533"/>
        <end position="587"/>
    </location>
</feature>
<feature type="region of interest" description="Disordered" evidence="2">
    <location>
        <begin position="259"/>
        <end position="283"/>
    </location>
</feature>
<evidence type="ECO:0000259" key="3">
    <source>
        <dbReference type="PROSITE" id="PS50010"/>
    </source>
</evidence>
<feature type="region of interest" description="Disordered" evidence="2">
    <location>
        <begin position="639"/>
        <end position="679"/>
    </location>
</feature>
<feature type="domain" description="DH" evidence="3">
    <location>
        <begin position="183"/>
        <end position="358"/>
    </location>
</feature>
<evidence type="ECO:0000256" key="1">
    <source>
        <dbReference type="SAM" id="Coils"/>
    </source>
</evidence>
<evidence type="ECO:0000313" key="4">
    <source>
        <dbReference type="EMBL" id="RNA41980.1"/>
    </source>
</evidence>
<accession>A0A3M7T289</accession>
<dbReference type="Proteomes" id="UP000276133">
    <property type="component" value="Unassembled WGS sequence"/>
</dbReference>
<dbReference type="Gene3D" id="1.20.900.10">
    <property type="entry name" value="Dbl homology (DH) domain"/>
    <property type="match status" value="1"/>
</dbReference>
<dbReference type="OrthoDB" id="2155291at2759"/>
<dbReference type="InterPro" id="IPR000219">
    <property type="entry name" value="DH_dom"/>
</dbReference>
<evidence type="ECO:0000256" key="2">
    <source>
        <dbReference type="SAM" id="MobiDB-lite"/>
    </source>
</evidence>
<feature type="region of interest" description="Disordered" evidence="2">
    <location>
        <begin position="139"/>
        <end position="158"/>
    </location>
</feature>
<feature type="compositionally biased region" description="Polar residues" evidence="2">
    <location>
        <begin position="665"/>
        <end position="679"/>
    </location>
</feature>
<gene>
    <name evidence="4" type="ORF">BpHYR1_031520</name>
</gene>
<dbReference type="SUPFAM" id="SSF48065">
    <property type="entry name" value="DBL homology domain (DH-domain)"/>
    <property type="match status" value="1"/>
</dbReference>
<reference evidence="4 5" key="1">
    <citation type="journal article" date="2018" name="Sci. Rep.">
        <title>Genomic signatures of local adaptation to the degree of environmental predictability in rotifers.</title>
        <authorList>
            <person name="Franch-Gras L."/>
            <person name="Hahn C."/>
            <person name="Garcia-Roger E.M."/>
            <person name="Carmona M.J."/>
            <person name="Serra M."/>
            <person name="Gomez A."/>
        </authorList>
    </citation>
    <scope>NUCLEOTIDE SEQUENCE [LARGE SCALE GENOMIC DNA]</scope>
    <source>
        <strain evidence="4">HYR1</strain>
    </source>
</reference>
<dbReference type="STRING" id="10195.A0A3M7T289"/>
<sequence length="708" mass="79675">MSHNQSKNININNVIMSPASPYTSSQHQITKLMTSSPVNNASMRQPSLINQITVRSSAPKTNRHTIAIPNDSCDLLYQRQPSFESSSNNNSSPLSKTPDSTNENWMSISENLPFYKTILSADLTESSGNLVDSDHEMLEASGTGLSGGGGEESADDDLDSGYHNASGPTHPFHDDFDDNTTKRLKTFVATTLHNEKLYLDKLRRLLDFKDYLDDNFSGSQTDISVLFSGIQQIYTTHDIVAQKLHDYLTTLNELLQSSSKTSPANTKLNQVVGSSRQATNLSPTSPYPTNSMFYLKESFLTNALNLLANIMEISFPVYLEFLKNYPKSMTILSKLDHSKSVSKRKTLTECQAEFNKLLSSEAKNFKRPGLLSRFTQKSASAKKDPYDLYYNDAKSEQLFDLTKIFTEDILRRPTKLFEFIYSLKEECILASNDLPNSYCASLKSNIKSLFENEASKNLRELVFNEINRNIMPKEVRKNEDVIELIENSNERKLRHLVLFGDCLVCCRLKKDRRQLKWFIPIDQLEIFTDEYKSAKSENELRHLREEVVSLRGNLKKQTEENASARNQQKIKKKLAEQENELAIQSSRLKLIVRANPMLCSSFASNSSSNSSSSLGAGGFSGSLVAALSSSMNNLANLTTSGLAGGKNNSHHHHHHHHLQHHQHHTSMGSHPTSTSPIQNLSNTHEFLFTSDFERNAWLEEINGAVYAF</sequence>
<feature type="compositionally biased region" description="Polar residues" evidence="2">
    <location>
        <begin position="93"/>
        <end position="103"/>
    </location>
</feature>
<proteinExistence type="predicted"/>
<dbReference type="EMBL" id="REGN01000430">
    <property type="protein sequence ID" value="RNA41980.1"/>
    <property type="molecule type" value="Genomic_DNA"/>
</dbReference>
<dbReference type="GO" id="GO:0005085">
    <property type="term" value="F:guanyl-nucleotide exchange factor activity"/>
    <property type="evidence" value="ECO:0007669"/>
    <property type="project" value="InterPro"/>
</dbReference>
<feature type="region of interest" description="Disordered" evidence="2">
    <location>
        <begin position="81"/>
        <end position="103"/>
    </location>
</feature>
<feature type="compositionally biased region" description="Basic residues" evidence="2">
    <location>
        <begin position="648"/>
        <end position="664"/>
    </location>
</feature>
<keyword evidence="5" id="KW-1185">Reference proteome</keyword>
<dbReference type="PROSITE" id="PS50010">
    <property type="entry name" value="DH_2"/>
    <property type="match status" value="1"/>
</dbReference>
<protein>
    <submittedName>
        <fullName evidence="4">Breakpoint cluster region</fullName>
    </submittedName>
</protein>
<evidence type="ECO:0000313" key="5">
    <source>
        <dbReference type="Proteomes" id="UP000276133"/>
    </source>
</evidence>
<comment type="caution">
    <text evidence="4">The sequence shown here is derived from an EMBL/GenBank/DDBJ whole genome shotgun (WGS) entry which is preliminary data.</text>
</comment>
<dbReference type="InterPro" id="IPR035899">
    <property type="entry name" value="DBL_dom_sf"/>
</dbReference>
<keyword evidence="1" id="KW-0175">Coiled coil</keyword>
<organism evidence="4 5">
    <name type="scientific">Brachionus plicatilis</name>
    <name type="common">Marine rotifer</name>
    <name type="synonym">Brachionus muelleri</name>
    <dbReference type="NCBI Taxonomy" id="10195"/>
    <lineage>
        <taxon>Eukaryota</taxon>
        <taxon>Metazoa</taxon>
        <taxon>Spiralia</taxon>
        <taxon>Gnathifera</taxon>
        <taxon>Rotifera</taxon>
        <taxon>Eurotatoria</taxon>
        <taxon>Monogononta</taxon>
        <taxon>Pseudotrocha</taxon>
        <taxon>Ploima</taxon>
        <taxon>Brachionidae</taxon>
        <taxon>Brachionus</taxon>
    </lineage>
</organism>
<dbReference type="AlphaFoldDB" id="A0A3M7T289"/>
<name>A0A3M7T289_BRAPC</name>